<dbReference type="Pfam" id="PF00990">
    <property type="entry name" value="GGDEF"/>
    <property type="match status" value="1"/>
</dbReference>
<dbReference type="AlphaFoldDB" id="A0A1N7S2I0"/>
<dbReference type="SUPFAM" id="SSF55073">
    <property type="entry name" value="Nucleotide cyclase"/>
    <property type="match status" value="1"/>
</dbReference>
<evidence type="ECO:0000313" key="3">
    <source>
        <dbReference type="Proteomes" id="UP000195569"/>
    </source>
</evidence>
<gene>
    <name evidence="2" type="ORF">BN2476_300079</name>
</gene>
<dbReference type="Gene3D" id="3.30.70.270">
    <property type="match status" value="1"/>
</dbReference>
<dbReference type="OrthoDB" id="9813903at2"/>
<evidence type="ECO:0000259" key="1">
    <source>
        <dbReference type="PROSITE" id="PS50887"/>
    </source>
</evidence>
<evidence type="ECO:0000313" key="2">
    <source>
        <dbReference type="EMBL" id="SIT41593.1"/>
    </source>
</evidence>
<comment type="caution">
    <text evidence="2">The sequence shown here is derived from an EMBL/GenBank/DDBJ whole genome shotgun (WGS) entry which is preliminary data.</text>
</comment>
<organism evidence="2 3">
    <name type="scientific">Paraburkholderia piptadeniae</name>
    <dbReference type="NCBI Taxonomy" id="1701573"/>
    <lineage>
        <taxon>Bacteria</taxon>
        <taxon>Pseudomonadati</taxon>
        <taxon>Pseudomonadota</taxon>
        <taxon>Betaproteobacteria</taxon>
        <taxon>Burkholderiales</taxon>
        <taxon>Burkholderiaceae</taxon>
        <taxon>Paraburkholderia</taxon>
    </lineage>
</organism>
<dbReference type="InterPro" id="IPR029787">
    <property type="entry name" value="Nucleotide_cyclase"/>
</dbReference>
<dbReference type="PANTHER" id="PTHR46663:SF3">
    <property type="entry name" value="SLL0267 PROTEIN"/>
    <property type="match status" value="1"/>
</dbReference>
<protein>
    <recommendedName>
        <fullName evidence="1">GGDEF domain-containing protein</fullName>
    </recommendedName>
</protein>
<dbReference type="PROSITE" id="PS50887">
    <property type="entry name" value="GGDEF"/>
    <property type="match status" value="1"/>
</dbReference>
<dbReference type="Proteomes" id="UP000195569">
    <property type="component" value="Unassembled WGS sequence"/>
</dbReference>
<dbReference type="InterPro" id="IPR052163">
    <property type="entry name" value="DGC-Regulatory_Protein"/>
</dbReference>
<accession>A0A1N7S2I0</accession>
<proteinExistence type="predicted"/>
<dbReference type="EMBL" id="CYGY02000030">
    <property type="protein sequence ID" value="SIT41593.1"/>
    <property type="molecule type" value="Genomic_DNA"/>
</dbReference>
<keyword evidence="3" id="KW-1185">Reference proteome</keyword>
<reference evidence="2" key="1">
    <citation type="submission" date="2016-12" db="EMBL/GenBank/DDBJ databases">
        <authorList>
            <person name="Moulin L."/>
        </authorList>
    </citation>
    <scope>NUCLEOTIDE SEQUENCE [LARGE SCALE GENOMIC DNA]</scope>
    <source>
        <strain evidence="2">STM 7183</strain>
    </source>
</reference>
<name>A0A1N7S2I0_9BURK</name>
<dbReference type="InterPro" id="IPR000160">
    <property type="entry name" value="GGDEF_dom"/>
</dbReference>
<dbReference type="PANTHER" id="PTHR46663">
    <property type="entry name" value="DIGUANYLATE CYCLASE DGCT-RELATED"/>
    <property type="match status" value="1"/>
</dbReference>
<sequence length="49" mass="5456">MATFGTLTDLPNRRTLMERIEHAILIACQPDTGFAVLFMDLDGFKTING</sequence>
<feature type="domain" description="GGDEF" evidence="1">
    <location>
        <begin position="32"/>
        <end position="49"/>
    </location>
</feature>
<dbReference type="InterPro" id="IPR043128">
    <property type="entry name" value="Rev_trsase/Diguanyl_cyclase"/>
</dbReference>